<accession>A0A0K6S5Q4</accession>
<sequence length="1534" mass="158232">MATTATPQMRSVSIDELFRTQKISSIRELLHKNERDAESKAEEVRQLVGSHYFDVVECSDALSVMVCESANGKQALETLLTASRELRNSFSASLTVSEPEVDDASFAAATSVKSIIETPAAVWKEIRSGRFLSGLFLLLIRAPELRQEVEFRLLGLEKKGNKGDAVAVFRAHPRGGSPLPLLGGRVDFPALVGELRSQFQDLPARVGNACLQSIGSVGLSRTEAVDCLAAVALLRPGETAESLMGAFFDQRDSHIASLLKVDITAVAAAGRKGGGRGRRAGGDGEGLGGEDEDWDPVASEAAAVCHHVHALISSFEGTLAVAFSCFLSFALQGHIGQHEAANSAPPSLPVGEGAGAGSSAPPAPPPSSFLLTRRLGLHSLLRSPLGDRGQPAAQTGGGGAAGAEQGQRGGGVVVRTGPSGSVVFWTDLSNPSGLPSVDQIDRLMGGSDVASRIRGRASAFASRWLGPLRQRFASVLRVDSSLGGSGGGSPFDCKRLKEIRDKICTAVLRTRFLKLASPLLLTQLQEESSPQGSSPGVGAVGASASPLASPLHGAGSPSPLRSHVGEKGVSVPSRFRGLWAEEYSKIWLAVTGGRLGEGGTAEVEVAAPDLLTTFDSVFAEACVVVVRERVGALRFPVGLTASQHAVLREGRETAFLPPVPSDPLLQMARQALELDKAGGGGLTGSDVASSSGLPSGDKFLRCLRADGSPQWFEMARKEKGGAVASGRVDHFATYVLAVLDGEISSLKEDIDTLAGHGTEEETALVQRIRSAAVSAVSEWAGEVCGRAVWGKLRGGEGRGREWWIGERGVKDPEERERERGRERDAAFVGEILDDLIALAEGSKSQGGTFGTGEKRHAESAEHHEGRVTRRALRPLHSKSALSVLLGGEGGGGQAYVDKGMDRRRHAAAPPFFVETLTHAAIAAHFMWCLRAIRSALALQSMRPGGQAGAERRSRKTWSVSEKERDEGGRGALKHVPILFEFLCGGVGAGAREGAGARGGGAGTGDESQGGAGGSGGPPPAGGCLWTELQLDGVDASPQGLMAAAGGVESSAGSVGVPVGPSGFLLDVLGFVCRRLLQKASEWGNGDLSPTAVVGAKAALSLFISEALDGNVFLFPFSSRETETQSLVRPLHPGGGLRGDSQGEEEATEAPLPFSHGLQIIFDLSLLDLLLNTAPPPTLTNAHNSSSSLNAKALVQQLQQRERTDGRGAGEPKWDCFLALDAARESLDSARNLYLRDLVDRATYGDALQESASAFVDSSACLLAPLLGMNPRWRSVQRQHGHLGRSGEHGQQGHGGGSPMSVLSPAVAAAAAGGTTLSLSHSHAASGGAGGPQQAAFLSALTAASAQSQSTALLPVATRFNTLPVASSAHGLPSGLLGSSGAAHAHTGPPAQAAMGATGMNRQGSGLSAQGQPQQQAAGGKAGLSSFLRVGNVWGGSYGSQQGQQAQGAGAPTVGPSAGVPSQQQQQGRVEALKSNLGSMGQKLFAFGGGQWSGGAGTDSAAGSGSRAGSFSQQGGSGPSAGLKGMQPPVGSTNQ</sequence>
<keyword evidence="6" id="KW-0333">Golgi apparatus</keyword>
<feature type="region of interest" description="Disordered" evidence="8">
    <location>
        <begin position="1438"/>
        <end position="1470"/>
    </location>
</feature>
<feature type="region of interest" description="Disordered" evidence="8">
    <location>
        <begin position="382"/>
        <end position="411"/>
    </location>
</feature>
<evidence type="ECO:0000313" key="9">
    <source>
        <dbReference type="EMBL" id="CUC08970.1"/>
    </source>
</evidence>
<feature type="region of interest" description="Disordered" evidence="8">
    <location>
        <begin position="993"/>
        <end position="1021"/>
    </location>
</feature>
<reference evidence="9" key="1">
    <citation type="submission" date="2014-11" db="EMBL/GenBank/DDBJ databases">
        <title>Molecular phylogeny of cliff fern family Woodsiaceae with morphological implications.</title>
        <authorList>
            <person name="Shao Y.-Z."/>
            <person name="Wei R."/>
            <person name="Zhang X.-C."/>
        </authorList>
    </citation>
    <scope>NUCLEOTIDE SEQUENCE</scope>
</reference>
<dbReference type="InterPro" id="IPR033370">
    <property type="entry name" value="COG1"/>
</dbReference>
<dbReference type="EMBL" id="CDMZ01000005">
    <property type="protein sequence ID" value="CUC08970.1"/>
    <property type="molecule type" value="Genomic_DNA"/>
</dbReference>
<feature type="region of interest" description="Disordered" evidence="8">
    <location>
        <begin position="1377"/>
        <end position="1421"/>
    </location>
</feature>
<name>A0A0K6S5Q4_9ALVE</name>
<dbReference type="GO" id="GO:0006891">
    <property type="term" value="P:intra-Golgi vesicle-mediated transport"/>
    <property type="evidence" value="ECO:0007669"/>
    <property type="project" value="InterPro"/>
</dbReference>
<dbReference type="VEuPathDB" id="CryptoDB:Cvel_14234"/>
<gene>
    <name evidence="9" type="ORF">Cvel_14234.t1.CR1</name>
</gene>
<feature type="compositionally biased region" description="Basic and acidic residues" evidence="8">
    <location>
        <begin position="852"/>
        <end position="867"/>
    </location>
</feature>
<feature type="compositionally biased region" description="Gly residues" evidence="8">
    <location>
        <begin position="993"/>
        <end position="1015"/>
    </location>
</feature>
<feature type="region of interest" description="Disordered" evidence="8">
    <location>
        <begin position="1276"/>
        <end position="1301"/>
    </location>
</feature>
<feature type="region of interest" description="Disordered" evidence="8">
    <location>
        <begin position="842"/>
        <end position="868"/>
    </location>
</feature>
<feature type="region of interest" description="Disordered" evidence="8">
    <location>
        <begin position="942"/>
        <end position="968"/>
    </location>
</feature>
<feature type="compositionally biased region" description="Low complexity" evidence="8">
    <location>
        <begin position="382"/>
        <end position="394"/>
    </location>
</feature>
<keyword evidence="4" id="KW-0813">Transport</keyword>
<feature type="compositionally biased region" description="Gly residues" evidence="8">
    <location>
        <begin position="395"/>
        <end position="411"/>
    </location>
</feature>
<evidence type="ECO:0000256" key="7">
    <source>
        <dbReference type="ARBA" id="ARBA00023136"/>
    </source>
</evidence>
<evidence type="ECO:0000256" key="5">
    <source>
        <dbReference type="ARBA" id="ARBA00022927"/>
    </source>
</evidence>
<feature type="region of interest" description="Disordered" evidence="8">
    <location>
        <begin position="271"/>
        <end position="293"/>
    </location>
</feature>
<evidence type="ECO:0000256" key="4">
    <source>
        <dbReference type="ARBA" id="ARBA00022448"/>
    </source>
</evidence>
<feature type="compositionally biased region" description="Low complexity" evidence="8">
    <location>
        <begin position="1438"/>
        <end position="1450"/>
    </location>
</feature>
<comment type="subcellular location">
    <subcellularLocation>
        <location evidence="1">Golgi apparatus membrane</location>
        <topology evidence="1">Peripheral membrane protein</topology>
    </subcellularLocation>
</comment>
<evidence type="ECO:0000256" key="8">
    <source>
        <dbReference type="SAM" id="MobiDB-lite"/>
    </source>
</evidence>
<feature type="region of interest" description="Disordered" evidence="8">
    <location>
        <begin position="548"/>
        <end position="567"/>
    </location>
</feature>
<protein>
    <recommendedName>
        <fullName evidence="3">Conserved oligomeric Golgi complex subunit 1</fullName>
    </recommendedName>
</protein>
<comment type="similarity">
    <text evidence="2">Belongs to the COG1 family.</text>
</comment>
<evidence type="ECO:0000256" key="2">
    <source>
        <dbReference type="ARBA" id="ARBA00006653"/>
    </source>
</evidence>
<feature type="region of interest" description="Disordered" evidence="8">
    <location>
        <begin position="1124"/>
        <end position="1148"/>
    </location>
</feature>
<dbReference type="GO" id="GO:0015031">
    <property type="term" value="P:protein transport"/>
    <property type="evidence" value="ECO:0007669"/>
    <property type="project" value="UniProtKB-KW"/>
</dbReference>
<feature type="region of interest" description="Disordered" evidence="8">
    <location>
        <begin position="1490"/>
        <end position="1534"/>
    </location>
</feature>
<evidence type="ECO:0000256" key="3">
    <source>
        <dbReference type="ARBA" id="ARBA00020978"/>
    </source>
</evidence>
<feature type="compositionally biased region" description="Low complexity" evidence="8">
    <location>
        <begin position="1497"/>
        <end position="1513"/>
    </location>
</feature>
<proteinExistence type="inferred from homology"/>
<keyword evidence="5" id="KW-0653">Protein transport</keyword>
<dbReference type="GO" id="GO:0017119">
    <property type="term" value="C:Golgi transport complex"/>
    <property type="evidence" value="ECO:0007669"/>
    <property type="project" value="InterPro"/>
</dbReference>
<keyword evidence="7" id="KW-0472">Membrane</keyword>
<organism evidence="9">
    <name type="scientific">Chromera velia CCMP2878</name>
    <dbReference type="NCBI Taxonomy" id="1169474"/>
    <lineage>
        <taxon>Eukaryota</taxon>
        <taxon>Sar</taxon>
        <taxon>Alveolata</taxon>
        <taxon>Colpodellida</taxon>
        <taxon>Chromeraceae</taxon>
        <taxon>Chromera</taxon>
    </lineage>
</organism>
<evidence type="ECO:0000256" key="1">
    <source>
        <dbReference type="ARBA" id="ARBA00004395"/>
    </source>
</evidence>
<dbReference type="PANTHER" id="PTHR31658:SF0">
    <property type="entry name" value="CONSERVED OLIGOMERIC GOLGI COMPLEX SUBUNIT 1"/>
    <property type="match status" value="1"/>
</dbReference>
<feature type="region of interest" description="Disordered" evidence="8">
    <location>
        <begin position="339"/>
        <end position="369"/>
    </location>
</feature>
<evidence type="ECO:0000256" key="6">
    <source>
        <dbReference type="ARBA" id="ARBA00023034"/>
    </source>
</evidence>
<feature type="compositionally biased region" description="Low complexity" evidence="8">
    <location>
        <begin position="1402"/>
        <end position="1421"/>
    </location>
</feature>
<dbReference type="PANTHER" id="PTHR31658">
    <property type="entry name" value="CONSERVED OLIGOMERIC GOLGI COMPLEX SUBUNIT 1"/>
    <property type="match status" value="1"/>
</dbReference>
<dbReference type="GO" id="GO:0000139">
    <property type="term" value="C:Golgi membrane"/>
    <property type="evidence" value="ECO:0007669"/>
    <property type="project" value="UniProtKB-SubCell"/>
</dbReference>